<dbReference type="GO" id="GO:0005524">
    <property type="term" value="F:ATP binding"/>
    <property type="evidence" value="ECO:0007669"/>
    <property type="project" value="UniProtKB-KW"/>
</dbReference>
<proteinExistence type="inferred from homology"/>
<evidence type="ECO:0000256" key="5">
    <source>
        <dbReference type="ARBA" id="ARBA00023186"/>
    </source>
</evidence>
<dbReference type="InterPro" id="IPR027417">
    <property type="entry name" value="P-loop_NTPase"/>
</dbReference>
<dbReference type="Pfam" id="PF10431">
    <property type="entry name" value="ClpB_D2-small"/>
    <property type="match status" value="1"/>
</dbReference>
<dbReference type="GO" id="GO:0006508">
    <property type="term" value="P:proteolysis"/>
    <property type="evidence" value="ECO:0007669"/>
    <property type="project" value="UniProtKB-KW"/>
</dbReference>
<gene>
    <name evidence="10" type="ORF">ATI53_10766</name>
</gene>
<evidence type="ECO:0000256" key="6">
    <source>
        <dbReference type="PROSITE-ProRule" id="PRU01251"/>
    </source>
</evidence>
<dbReference type="RefSeq" id="WP_111551350.1">
    <property type="nucleotide sequence ID" value="NZ_LIQE01000089.1"/>
</dbReference>
<dbReference type="GO" id="GO:0008233">
    <property type="term" value="F:peptidase activity"/>
    <property type="evidence" value="ECO:0007669"/>
    <property type="project" value="UniProtKB-KW"/>
</dbReference>
<keyword evidence="3" id="KW-0547">Nucleotide-binding</keyword>
<keyword evidence="4 10" id="KW-0067">ATP-binding</keyword>
<dbReference type="Gene3D" id="1.10.8.60">
    <property type="match status" value="2"/>
</dbReference>
<comment type="similarity">
    <text evidence="1">Belongs to the ClpA/ClpB family.</text>
</comment>
<keyword evidence="7" id="KW-0175">Coiled coil</keyword>
<feature type="compositionally biased region" description="Basic and acidic residues" evidence="8">
    <location>
        <begin position="942"/>
        <end position="952"/>
    </location>
</feature>
<protein>
    <submittedName>
        <fullName evidence="10">ATP-dependent Clp protease ATP-binding subunit ClpC</fullName>
    </submittedName>
</protein>
<dbReference type="PANTHER" id="PTHR11638">
    <property type="entry name" value="ATP-DEPENDENT CLP PROTEASE"/>
    <property type="match status" value="1"/>
</dbReference>
<dbReference type="InterPro" id="IPR004176">
    <property type="entry name" value="Clp_R_N"/>
</dbReference>
<dbReference type="SUPFAM" id="SSF52540">
    <property type="entry name" value="P-loop containing nucleoside triphosphate hydrolases"/>
    <property type="match status" value="2"/>
</dbReference>
<name>A0A327XKZ6_9RHOB</name>
<dbReference type="SUPFAM" id="SSF81923">
    <property type="entry name" value="Double Clp-N motif"/>
    <property type="match status" value="1"/>
</dbReference>
<dbReference type="InterPro" id="IPR041546">
    <property type="entry name" value="ClpA/ClpB_AAA_lid"/>
</dbReference>
<evidence type="ECO:0000313" key="11">
    <source>
        <dbReference type="Proteomes" id="UP000249165"/>
    </source>
</evidence>
<keyword evidence="10" id="KW-0378">Hydrolase</keyword>
<dbReference type="InterPro" id="IPR003959">
    <property type="entry name" value="ATPase_AAA_core"/>
</dbReference>
<dbReference type="PRINTS" id="PR00300">
    <property type="entry name" value="CLPPROTEASEA"/>
</dbReference>
<dbReference type="InterPro" id="IPR050130">
    <property type="entry name" value="ClpA_ClpB"/>
</dbReference>
<dbReference type="EMBL" id="QLMG01000076">
    <property type="protein sequence ID" value="RAK08881.1"/>
    <property type="molecule type" value="Genomic_DNA"/>
</dbReference>
<dbReference type="PROSITE" id="PS51903">
    <property type="entry name" value="CLP_R"/>
    <property type="match status" value="1"/>
</dbReference>
<evidence type="ECO:0000256" key="4">
    <source>
        <dbReference type="ARBA" id="ARBA00022840"/>
    </source>
</evidence>
<dbReference type="InterPro" id="IPR036628">
    <property type="entry name" value="Clp_N_dom_sf"/>
</dbReference>
<dbReference type="Gene3D" id="4.10.860.10">
    <property type="entry name" value="UVR domain"/>
    <property type="match status" value="1"/>
</dbReference>
<evidence type="ECO:0000259" key="9">
    <source>
        <dbReference type="PROSITE" id="PS51903"/>
    </source>
</evidence>
<dbReference type="InterPro" id="IPR019489">
    <property type="entry name" value="Clp_ATPase_C"/>
</dbReference>
<dbReference type="CDD" id="cd00009">
    <property type="entry name" value="AAA"/>
    <property type="match status" value="1"/>
</dbReference>
<dbReference type="GO" id="GO:0034605">
    <property type="term" value="P:cellular response to heat"/>
    <property type="evidence" value="ECO:0007669"/>
    <property type="project" value="TreeGrafter"/>
</dbReference>
<accession>A0A327XKZ6</accession>
<dbReference type="InterPro" id="IPR028299">
    <property type="entry name" value="ClpA/B_CS2"/>
</dbReference>
<reference evidence="10 11" key="1">
    <citation type="submission" date="2018-06" db="EMBL/GenBank/DDBJ databases">
        <title>Genomic Encyclopedia of Archaeal and Bacterial Type Strains, Phase II (KMG-II): from individual species to whole genera.</title>
        <authorList>
            <person name="Goeker M."/>
        </authorList>
    </citation>
    <scope>NUCLEOTIDE SEQUENCE [LARGE SCALE GENOMIC DNA]</scope>
    <source>
        <strain evidence="10 11">DSM 22011</strain>
    </source>
</reference>
<dbReference type="Proteomes" id="UP000249165">
    <property type="component" value="Unassembled WGS sequence"/>
</dbReference>
<dbReference type="Gene3D" id="1.10.1780.10">
    <property type="entry name" value="Clp, N-terminal domain"/>
    <property type="match status" value="1"/>
</dbReference>
<keyword evidence="11" id="KW-1185">Reference proteome</keyword>
<sequence length="952" mass="104698">MANGICDICKRRPASFRAQVSVNGERKMMELCDEDYRKLARGQRRPASPLESLFGGGSLFDEFFGDSPFGNDVGRNLADAREGQRVPVTGVSRRGQGGASIADRLSEQGNKLLQEAAQKAGEFGRSEVDTEHLLFALSHSDVVKTLLEQFKIDVDGLRRQIESEAPRGENKEGGEIGVSPRLKDALNRAFVASNELGHSYVGPEHLLVGLAEEGEGLAADILRKYGLTPQALRQQVTKVVGRGAEEGRVETPSNTPDLDEFSRDLTKLAREGKLDPVIGRAREIETTIEVLARRKKNNPVLIGEPGVGKTAIIEGLAQRIIAGEVPESLRDKRLVELNINSMVAGSKYRGEFEERVQKILKEITEQKDEMVLFIDEIHTIVGAGQGGGEGGLDIANTFKPALARGELNLIGATTLSEYQKHIEKDAALERRFQPVYVDEPSVAQTIMILRGLRDTLESHHKVTITDEAVVAAAELSDRYVTGRFMPDKAIDLIDQAAARVKISATARPVDVQELDAEVQQIKREQDYAAARKQFDRAAELKKELEGKQTELDALLETWKRDRASASAEVRVDHIAQIVSKLTGIPVTELTSEEREKLLKLEDRLHERVIGQDEAIASVADAVRLARAGLREGSAPTATFLFLGPTGVGKTELAKALAETVYGDEDAMIRIDMSEYGERHAVARLVGAPPGYVGYDEGGQLTERVRRRPYSVVLLDEIEKAHADVYNILLQVFDDGRLTDGKGRVVDFTNTIIIATSNLGSDIIQRNLKKRGTKEFDESKQRGELMEVLRRHFRPEFINRIDEIIVFHSLNRAEIREIVGLQLDRVARTALTQGVELVFDESVTDHFAAIGFQPEFGARELRRLIRSELETELARAMLAGAVEDGDTVQVAWSPDDRKITFEKQEAAASEQADGQDRDNAPPVPDASPEGEVSADAKATPGEDADKGAADTAT</sequence>
<dbReference type="AlphaFoldDB" id="A0A327XKZ6"/>
<dbReference type="GO" id="GO:0016887">
    <property type="term" value="F:ATP hydrolysis activity"/>
    <property type="evidence" value="ECO:0007669"/>
    <property type="project" value="InterPro"/>
</dbReference>
<dbReference type="PROSITE" id="PS00871">
    <property type="entry name" value="CLPAB_2"/>
    <property type="match status" value="1"/>
</dbReference>
<dbReference type="PANTHER" id="PTHR11638:SF145">
    <property type="entry name" value="CLPA_B PROTEASE ATP BINDING SUBUNIT-RELATED"/>
    <property type="match status" value="1"/>
</dbReference>
<comment type="caution">
    <text evidence="10">The sequence shown here is derived from an EMBL/GenBank/DDBJ whole genome shotgun (WGS) entry which is preliminary data.</text>
</comment>
<dbReference type="SMART" id="SM01086">
    <property type="entry name" value="ClpB_D2-small"/>
    <property type="match status" value="1"/>
</dbReference>
<dbReference type="FunFam" id="3.40.50.300:FF:000025">
    <property type="entry name" value="ATP-dependent Clp protease subunit"/>
    <property type="match status" value="1"/>
</dbReference>
<dbReference type="InterPro" id="IPR001270">
    <property type="entry name" value="ClpA/B"/>
</dbReference>
<dbReference type="CDD" id="cd19499">
    <property type="entry name" value="RecA-like_ClpB_Hsp104-like"/>
    <property type="match status" value="1"/>
</dbReference>
<dbReference type="GO" id="GO:0005737">
    <property type="term" value="C:cytoplasm"/>
    <property type="evidence" value="ECO:0007669"/>
    <property type="project" value="TreeGrafter"/>
</dbReference>
<feature type="coiled-coil region" evidence="7">
    <location>
        <begin position="527"/>
        <end position="561"/>
    </location>
</feature>
<evidence type="ECO:0000256" key="2">
    <source>
        <dbReference type="ARBA" id="ARBA00022737"/>
    </source>
</evidence>
<dbReference type="Gene3D" id="3.40.50.300">
    <property type="entry name" value="P-loop containing nucleotide triphosphate hydrolases"/>
    <property type="match status" value="2"/>
</dbReference>
<keyword evidence="2 6" id="KW-0677">Repeat</keyword>
<organism evidence="10 11">
    <name type="scientific">Salipiger aestuarii</name>
    <dbReference type="NCBI Taxonomy" id="568098"/>
    <lineage>
        <taxon>Bacteria</taxon>
        <taxon>Pseudomonadati</taxon>
        <taxon>Pseudomonadota</taxon>
        <taxon>Alphaproteobacteria</taxon>
        <taxon>Rhodobacterales</taxon>
        <taxon>Roseobacteraceae</taxon>
        <taxon>Salipiger</taxon>
    </lineage>
</organism>
<evidence type="ECO:0000256" key="8">
    <source>
        <dbReference type="SAM" id="MobiDB-lite"/>
    </source>
</evidence>
<dbReference type="Pfam" id="PF02861">
    <property type="entry name" value="Clp_N"/>
    <property type="match status" value="1"/>
</dbReference>
<keyword evidence="5" id="KW-0143">Chaperone</keyword>
<dbReference type="SMART" id="SM00382">
    <property type="entry name" value="AAA"/>
    <property type="match status" value="2"/>
</dbReference>
<dbReference type="FunFam" id="3.40.50.300:FF:000010">
    <property type="entry name" value="Chaperone clpB 1, putative"/>
    <property type="match status" value="1"/>
</dbReference>
<feature type="region of interest" description="Disordered" evidence="8">
    <location>
        <begin position="900"/>
        <end position="952"/>
    </location>
</feature>
<dbReference type="InterPro" id="IPR003593">
    <property type="entry name" value="AAA+_ATPase"/>
</dbReference>
<evidence type="ECO:0000313" key="10">
    <source>
        <dbReference type="EMBL" id="RAK08881.1"/>
    </source>
</evidence>
<evidence type="ECO:0000256" key="7">
    <source>
        <dbReference type="SAM" id="Coils"/>
    </source>
</evidence>
<dbReference type="OrthoDB" id="9803641at2"/>
<feature type="domain" description="Clp R" evidence="9">
    <location>
        <begin position="102"/>
        <end position="242"/>
    </location>
</feature>
<evidence type="ECO:0000256" key="1">
    <source>
        <dbReference type="ARBA" id="ARBA00008675"/>
    </source>
</evidence>
<dbReference type="Pfam" id="PF17871">
    <property type="entry name" value="AAA_lid_9"/>
    <property type="match status" value="1"/>
</dbReference>
<evidence type="ECO:0000256" key="3">
    <source>
        <dbReference type="ARBA" id="ARBA00022741"/>
    </source>
</evidence>
<dbReference type="Pfam" id="PF07724">
    <property type="entry name" value="AAA_2"/>
    <property type="match status" value="1"/>
</dbReference>
<dbReference type="Pfam" id="PF00004">
    <property type="entry name" value="AAA"/>
    <property type="match status" value="1"/>
</dbReference>
<keyword evidence="10" id="KW-0645">Protease</keyword>